<dbReference type="Proteomes" id="UP000044071">
    <property type="component" value="Unassembled WGS sequence"/>
</dbReference>
<feature type="domain" description="General secretion pathway GspH" evidence="11">
    <location>
        <begin position="52"/>
        <end position="160"/>
    </location>
</feature>
<dbReference type="GO" id="GO:0015628">
    <property type="term" value="P:protein secretion by the type II secretion system"/>
    <property type="evidence" value="ECO:0007669"/>
    <property type="project" value="InterPro"/>
</dbReference>
<evidence type="ECO:0000256" key="7">
    <source>
        <dbReference type="ARBA" id="ARBA00022989"/>
    </source>
</evidence>
<dbReference type="Pfam" id="PF12019">
    <property type="entry name" value="GspH"/>
    <property type="match status" value="1"/>
</dbReference>
<dbReference type="InterPro" id="IPR022346">
    <property type="entry name" value="T2SS_GspH"/>
</dbReference>
<keyword evidence="3" id="KW-1003">Cell membrane</keyword>
<sequence length="164" mass="18402">MNLHRSPAHRKRGFSLVELLLSILLIGILLAFSTPFGLDLYRKNQLEIVKDELAALINFARATAILQGKPLVLAPLPGGLDWSKGAILFADNKTHQYSENIKPIHLWQWHHKGLQLSWQGLHSVNYLIFSADPNHSASSGHFTIQNDKGASTQLTLNRLGRVRR</sequence>
<dbReference type="OrthoDB" id="5653962at2"/>
<dbReference type="Pfam" id="PF07963">
    <property type="entry name" value="N_methyl"/>
    <property type="match status" value="1"/>
</dbReference>
<keyword evidence="8" id="KW-0472">Membrane</keyword>
<proteinExistence type="inferred from homology"/>
<gene>
    <name evidence="12" type="ORF">BN59_03489</name>
</gene>
<keyword evidence="5" id="KW-0997">Cell inner membrane</keyword>
<comment type="subcellular location">
    <subcellularLocation>
        <location evidence="1">Cell inner membrane</location>
        <topology evidence="1">Single-pass membrane protein</topology>
    </subcellularLocation>
</comment>
<evidence type="ECO:0000256" key="1">
    <source>
        <dbReference type="ARBA" id="ARBA00004377"/>
    </source>
</evidence>
<dbReference type="Gene3D" id="3.55.40.10">
    <property type="entry name" value="minor pseudopilin epsh domain"/>
    <property type="match status" value="1"/>
</dbReference>
<evidence type="ECO:0000256" key="10">
    <source>
        <dbReference type="ARBA" id="ARBA00030775"/>
    </source>
</evidence>
<dbReference type="InterPro" id="IPR012902">
    <property type="entry name" value="N_methyl_site"/>
</dbReference>
<evidence type="ECO:0000256" key="2">
    <source>
        <dbReference type="ARBA" id="ARBA00021549"/>
    </source>
</evidence>
<evidence type="ECO:0000256" key="9">
    <source>
        <dbReference type="ARBA" id="ARBA00025772"/>
    </source>
</evidence>
<evidence type="ECO:0000256" key="4">
    <source>
        <dbReference type="ARBA" id="ARBA00022481"/>
    </source>
</evidence>
<evidence type="ECO:0000256" key="3">
    <source>
        <dbReference type="ARBA" id="ARBA00022475"/>
    </source>
</evidence>
<evidence type="ECO:0000256" key="6">
    <source>
        <dbReference type="ARBA" id="ARBA00022692"/>
    </source>
</evidence>
<evidence type="ECO:0000256" key="5">
    <source>
        <dbReference type="ARBA" id="ARBA00022519"/>
    </source>
</evidence>
<protein>
    <recommendedName>
        <fullName evidence="2">Type II secretion system protein H</fullName>
    </recommendedName>
    <alternativeName>
        <fullName evidence="10">General secretion pathway protein H</fullName>
    </alternativeName>
</protein>
<evidence type="ECO:0000313" key="12">
    <source>
        <dbReference type="EMBL" id="CDZ79171.1"/>
    </source>
</evidence>
<comment type="similarity">
    <text evidence="9">Belongs to the GSP H family.</text>
</comment>
<evidence type="ECO:0000256" key="8">
    <source>
        <dbReference type="ARBA" id="ARBA00023136"/>
    </source>
</evidence>
<dbReference type="RefSeq" id="WP_052403354.1">
    <property type="nucleotide sequence ID" value="NZ_CCVW01000004.1"/>
</dbReference>
<dbReference type="InterPro" id="IPR045584">
    <property type="entry name" value="Pilin-like"/>
</dbReference>
<dbReference type="EMBL" id="CCSB01000004">
    <property type="protein sequence ID" value="CDZ79171.1"/>
    <property type="molecule type" value="Genomic_DNA"/>
</dbReference>
<reference evidence="12 13" key="1">
    <citation type="submission" date="2014-06" db="EMBL/GenBank/DDBJ databases">
        <authorList>
            <person name="Urmite Genomes Urmite Genomes"/>
        </authorList>
    </citation>
    <scope>NUCLEOTIDE SEQUENCE [LARGE SCALE GENOMIC DNA]</scope>
</reference>
<keyword evidence="6" id="KW-0812">Transmembrane</keyword>
<dbReference type="GO" id="GO:0015627">
    <property type="term" value="C:type II protein secretion system complex"/>
    <property type="evidence" value="ECO:0007669"/>
    <property type="project" value="InterPro"/>
</dbReference>
<dbReference type="AlphaFoldDB" id="A0A078L1R7"/>
<dbReference type="GO" id="GO:0005886">
    <property type="term" value="C:plasma membrane"/>
    <property type="evidence" value="ECO:0007669"/>
    <property type="project" value="UniProtKB-SubCell"/>
</dbReference>
<evidence type="ECO:0000259" key="11">
    <source>
        <dbReference type="Pfam" id="PF12019"/>
    </source>
</evidence>
<dbReference type="STRING" id="1034943.BN59_03489"/>
<dbReference type="NCBIfam" id="TIGR02532">
    <property type="entry name" value="IV_pilin_GFxxxE"/>
    <property type="match status" value="1"/>
</dbReference>
<organism evidence="12 13">
    <name type="scientific">Legionella massiliensis</name>
    <dbReference type="NCBI Taxonomy" id="1034943"/>
    <lineage>
        <taxon>Bacteria</taxon>
        <taxon>Pseudomonadati</taxon>
        <taxon>Pseudomonadota</taxon>
        <taxon>Gammaproteobacteria</taxon>
        <taxon>Legionellales</taxon>
        <taxon>Legionellaceae</taxon>
        <taxon>Legionella</taxon>
    </lineage>
</organism>
<keyword evidence="4" id="KW-0488">Methylation</keyword>
<dbReference type="SUPFAM" id="SSF54523">
    <property type="entry name" value="Pili subunits"/>
    <property type="match status" value="1"/>
</dbReference>
<keyword evidence="7" id="KW-1133">Transmembrane helix</keyword>
<name>A0A078L1R7_9GAMM</name>
<evidence type="ECO:0000313" key="13">
    <source>
        <dbReference type="Proteomes" id="UP000044071"/>
    </source>
</evidence>
<dbReference type="eggNOG" id="COG4970">
    <property type="taxonomic scope" value="Bacteria"/>
</dbReference>
<accession>A0A078L1R7</accession>
<keyword evidence="13" id="KW-1185">Reference proteome</keyword>